<feature type="transmembrane region" description="Helical" evidence="1">
    <location>
        <begin position="72"/>
        <end position="90"/>
    </location>
</feature>
<dbReference type="InterPro" id="IPR024414">
    <property type="entry name" value="Uncharacterised_PrgI"/>
</dbReference>
<dbReference type="EMBL" id="LCRR01000012">
    <property type="protein sequence ID" value="KKW37276.1"/>
    <property type="molecule type" value="Genomic_DNA"/>
</dbReference>
<accession>A0A0G1Y221</accession>
<keyword evidence="1" id="KW-0472">Membrane</keyword>
<gene>
    <name evidence="2" type="ORF">UY86_C0012G0003</name>
</gene>
<dbReference type="Proteomes" id="UP000033852">
    <property type="component" value="Unassembled WGS sequence"/>
</dbReference>
<proteinExistence type="predicted"/>
<comment type="caution">
    <text evidence="2">The sequence shown here is derived from an EMBL/GenBank/DDBJ whole genome shotgun (WGS) entry which is preliminary data.</text>
</comment>
<keyword evidence="1" id="KW-0812">Transmembrane</keyword>
<evidence type="ECO:0000313" key="2">
    <source>
        <dbReference type="EMBL" id="KKW37276.1"/>
    </source>
</evidence>
<keyword evidence="1" id="KW-1133">Transmembrane helix</keyword>
<reference evidence="2 3" key="1">
    <citation type="journal article" date="2015" name="Nature">
        <title>rRNA introns, odd ribosomes, and small enigmatic genomes across a large radiation of phyla.</title>
        <authorList>
            <person name="Brown C.T."/>
            <person name="Hug L.A."/>
            <person name="Thomas B.C."/>
            <person name="Sharon I."/>
            <person name="Castelle C.J."/>
            <person name="Singh A."/>
            <person name="Wilkins M.J."/>
            <person name="Williams K.H."/>
            <person name="Banfield J.F."/>
        </authorList>
    </citation>
    <scope>NUCLEOTIDE SEQUENCE [LARGE SCALE GENOMIC DNA]</scope>
</reference>
<name>A0A0G1Y221_9BACT</name>
<evidence type="ECO:0000256" key="1">
    <source>
        <dbReference type="SAM" id="Phobius"/>
    </source>
</evidence>
<organism evidence="2 3">
    <name type="scientific">Candidatus Adlerbacteria bacterium GW2011_GWB1_54_7</name>
    <dbReference type="NCBI Taxonomy" id="1618607"/>
    <lineage>
        <taxon>Bacteria</taxon>
        <taxon>Candidatus Adleribacteriota</taxon>
    </lineage>
</organism>
<protein>
    <recommendedName>
        <fullName evidence="4">PrgI family protein</fullName>
    </recommendedName>
</protein>
<evidence type="ECO:0000313" key="3">
    <source>
        <dbReference type="Proteomes" id="UP000033852"/>
    </source>
</evidence>
<evidence type="ECO:0008006" key="4">
    <source>
        <dbReference type="Google" id="ProtNLM"/>
    </source>
</evidence>
<dbReference type="AlphaFoldDB" id="A0A0G1Y221"/>
<dbReference type="Pfam" id="PF12666">
    <property type="entry name" value="PrgI"/>
    <property type="match status" value="1"/>
</dbReference>
<dbReference type="STRING" id="1618607.UY86_C0012G0003"/>
<sequence length="156" mass="17425">MAQYQVPQFIEVEDKIFGPLTLKQFVYLAGGGGLCLLFFTLLPLYLTVILAIPVLTLSAGLAFYTVNGRPLIFAMEHAFGYLFGTKLYLWMQRDQVSRDKGLVASNSKLEARSSLPVPKLSESKLKDLSWSLNIKDPYHQTTSTINDKGPDSYLLS</sequence>
<feature type="transmembrane region" description="Helical" evidence="1">
    <location>
        <begin position="25"/>
        <end position="52"/>
    </location>
</feature>